<dbReference type="PRINTS" id="PR00775">
    <property type="entry name" value="HEATSHOCK90"/>
</dbReference>
<evidence type="ECO:0000256" key="1">
    <source>
        <dbReference type="ARBA" id="ARBA00004496"/>
    </source>
</evidence>
<dbReference type="SUPFAM" id="SSF55874">
    <property type="entry name" value="ATPase domain of HSP90 chaperone/DNA topoisomerase II/histidine kinase"/>
    <property type="match status" value="1"/>
</dbReference>
<dbReference type="SUPFAM" id="SSF54211">
    <property type="entry name" value="Ribosomal protein S5 domain 2-like"/>
    <property type="match status" value="1"/>
</dbReference>
<protein>
    <recommendedName>
        <fullName evidence="10">Histidine kinase/HSP90-like ATPase domain-containing protein</fullName>
    </recommendedName>
</protein>
<keyword evidence="6" id="KW-0346">Stress response</keyword>
<dbReference type="InterPro" id="IPR036890">
    <property type="entry name" value="HATPase_C_sf"/>
</dbReference>
<dbReference type="FunFam" id="3.30.230.80:FF:000004">
    <property type="entry name" value="Heat shock protein 75 kDa"/>
    <property type="match status" value="1"/>
</dbReference>
<evidence type="ECO:0000256" key="8">
    <source>
        <dbReference type="PIRSR" id="PIRSR002583-1"/>
    </source>
</evidence>
<dbReference type="GO" id="GO:0005524">
    <property type="term" value="F:ATP binding"/>
    <property type="evidence" value="ECO:0007669"/>
    <property type="project" value="UniProtKB-KW"/>
</dbReference>
<dbReference type="GO" id="GO:0005737">
    <property type="term" value="C:cytoplasm"/>
    <property type="evidence" value="ECO:0007669"/>
    <property type="project" value="UniProtKB-SubCell"/>
</dbReference>
<keyword evidence="3" id="KW-0963">Cytoplasm</keyword>
<dbReference type="InterPro" id="IPR020568">
    <property type="entry name" value="Ribosomal_Su5_D2-typ_SF"/>
</dbReference>
<feature type="binding site" evidence="8">
    <location>
        <begin position="205"/>
        <end position="206"/>
    </location>
    <ligand>
        <name>ATP</name>
        <dbReference type="ChEBI" id="CHEBI:30616"/>
    </ligand>
</feature>
<dbReference type="PIRSF" id="PIRSF002583">
    <property type="entry name" value="Hsp90"/>
    <property type="match status" value="1"/>
</dbReference>
<dbReference type="Pfam" id="PF00183">
    <property type="entry name" value="HSP90"/>
    <property type="match status" value="1"/>
</dbReference>
<comment type="similarity">
    <text evidence="2">Belongs to the heat shock protein 90 family.</text>
</comment>
<comment type="subcellular location">
    <subcellularLocation>
        <location evidence="1">Cytoplasm</location>
    </subcellularLocation>
</comment>
<dbReference type="GO" id="GO:0140662">
    <property type="term" value="F:ATP-dependent protein folding chaperone"/>
    <property type="evidence" value="ECO:0007669"/>
    <property type="project" value="InterPro"/>
</dbReference>
<name>A0A7S1KU88_9EUKA</name>
<feature type="binding site" evidence="8">
    <location>
        <position position="185"/>
    </location>
    <ligand>
        <name>ATP</name>
        <dbReference type="ChEBI" id="CHEBI:30616"/>
    </ligand>
</feature>
<reference evidence="9" key="1">
    <citation type="submission" date="2021-01" db="EMBL/GenBank/DDBJ databases">
        <authorList>
            <person name="Corre E."/>
            <person name="Pelletier E."/>
            <person name="Niang G."/>
            <person name="Scheremetjew M."/>
            <person name="Finn R."/>
            <person name="Kale V."/>
            <person name="Holt S."/>
            <person name="Cochrane G."/>
            <person name="Meng A."/>
            <person name="Brown T."/>
            <person name="Cohen L."/>
        </authorList>
    </citation>
    <scope>NUCLEOTIDE SEQUENCE</scope>
    <source>
        <strain evidence="9">WS</strain>
    </source>
</reference>
<dbReference type="EMBL" id="HBGD01010814">
    <property type="protein sequence ID" value="CAD9085639.1"/>
    <property type="molecule type" value="Transcribed_RNA"/>
</dbReference>
<evidence type="ECO:0008006" key="10">
    <source>
        <dbReference type="Google" id="ProtNLM"/>
    </source>
</evidence>
<feature type="binding site" evidence="8">
    <location>
        <position position="142"/>
    </location>
    <ligand>
        <name>ATP</name>
        <dbReference type="ChEBI" id="CHEBI:30616"/>
    </ligand>
</feature>
<dbReference type="Gene3D" id="3.30.230.80">
    <property type="match status" value="1"/>
</dbReference>
<dbReference type="InterPro" id="IPR001404">
    <property type="entry name" value="Hsp90_fam"/>
</dbReference>
<dbReference type="SUPFAM" id="SSF110942">
    <property type="entry name" value="HSP90 C-terminal domain"/>
    <property type="match status" value="1"/>
</dbReference>
<dbReference type="CDD" id="cd16927">
    <property type="entry name" value="HATPase_Hsp90-like"/>
    <property type="match status" value="1"/>
</dbReference>
<dbReference type="AlphaFoldDB" id="A0A7S1KU88"/>
<dbReference type="Pfam" id="PF13589">
    <property type="entry name" value="HATPase_c_3"/>
    <property type="match status" value="1"/>
</dbReference>
<feature type="binding site" evidence="8">
    <location>
        <position position="279"/>
    </location>
    <ligand>
        <name>ATP</name>
        <dbReference type="ChEBI" id="CHEBI:30616"/>
    </ligand>
</feature>
<keyword evidence="5 8" id="KW-0067">ATP-binding</keyword>
<keyword evidence="7" id="KW-0143">Chaperone</keyword>
<dbReference type="PANTHER" id="PTHR11528">
    <property type="entry name" value="HEAT SHOCK PROTEIN 90 FAMILY MEMBER"/>
    <property type="match status" value="1"/>
</dbReference>
<feature type="binding site" evidence="8">
    <location>
        <position position="138"/>
    </location>
    <ligand>
        <name>ATP</name>
        <dbReference type="ChEBI" id="CHEBI:30616"/>
    </ligand>
</feature>
<feature type="binding site" evidence="8">
    <location>
        <begin position="228"/>
        <end position="233"/>
    </location>
    <ligand>
        <name>ATP</name>
        <dbReference type="ChEBI" id="CHEBI:30616"/>
    </ligand>
</feature>
<feature type="binding site" evidence="8">
    <location>
        <position position="190"/>
    </location>
    <ligand>
        <name>ATP</name>
        <dbReference type="ChEBI" id="CHEBI:30616"/>
    </ligand>
</feature>
<dbReference type="HAMAP" id="MF_00505">
    <property type="entry name" value="HSP90"/>
    <property type="match status" value="1"/>
</dbReference>
<organism evidence="9">
    <name type="scientific">Percolomonas cosmopolitus</name>
    <dbReference type="NCBI Taxonomy" id="63605"/>
    <lineage>
        <taxon>Eukaryota</taxon>
        <taxon>Discoba</taxon>
        <taxon>Heterolobosea</taxon>
        <taxon>Tetramitia</taxon>
        <taxon>Eutetramitia</taxon>
        <taxon>Percolomonadidae</taxon>
        <taxon>Percolomonas</taxon>
    </lineage>
</organism>
<dbReference type="Gene3D" id="3.30.565.10">
    <property type="entry name" value="Histidine kinase-like ATPase, C-terminal domain"/>
    <property type="match status" value="1"/>
</dbReference>
<keyword evidence="4 8" id="KW-0547">Nucleotide-binding</keyword>
<evidence type="ECO:0000256" key="7">
    <source>
        <dbReference type="ARBA" id="ARBA00023186"/>
    </source>
</evidence>
<dbReference type="GO" id="GO:0016887">
    <property type="term" value="F:ATP hydrolysis activity"/>
    <property type="evidence" value="ECO:0007669"/>
    <property type="project" value="InterPro"/>
</dbReference>
<proteinExistence type="inferred from homology"/>
<dbReference type="Gene3D" id="1.20.120.790">
    <property type="entry name" value="Heat shock protein 90, C-terminal domain"/>
    <property type="match status" value="1"/>
</dbReference>
<gene>
    <name evidence="9" type="ORF">PCOS0759_LOCUS8893</name>
</gene>
<evidence type="ECO:0000256" key="4">
    <source>
        <dbReference type="ARBA" id="ARBA00022741"/>
    </source>
</evidence>
<dbReference type="Gene3D" id="3.40.50.11260">
    <property type="match status" value="1"/>
</dbReference>
<evidence type="ECO:0000256" key="6">
    <source>
        <dbReference type="ARBA" id="ARBA00023016"/>
    </source>
</evidence>
<evidence type="ECO:0000256" key="5">
    <source>
        <dbReference type="ARBA" id="ARBA00022840"/>
    </source>
</evidence>
<accession>A0A7S1KU88</accession>
<dbReference type="FunFam" id="3.30.565.10:FF:000009">
    <property type="entry name" value="Molecular chaperone HtpG"/>
    <property type="match status" value="1"/>
</dbReference>
<dbReference type="InterPro" id="IPR037196">
    <property type="entry name" value="HSP90_C"/>
</dbReference>
<dbReference type="GO" id="GO:0051082">
    <property type="term" value="F:unfolded protein binding"/>
    <property type="evidence" value="ECO:0007669"/>
    <property type="project" value="InterPro"/>
</dbReference>
<feature type="binding site" evidence="8">
    <location>
        <position position="204"/>
    </location>
    <ligand>
        <name>ATP</name>
        <dbReference type="ChEBI" id="CHEBI:30616"/>
    </ligand>
</feature>
<sequence>MFRNFSSRLQSSKSVVQSLRTGNGAMGVSSPLVLHQAKISSSLTPIQQQLAVSSFVRSFHSLSMHRSEKVEKTPQEDDIIMDDEEMGQEKKAESITIEEPKVKKGEAREHLQFQAETKQLLDIVATALYTDKDVFIRELISNASDALEKCRQAQLQSEVKVDQGDLPLQIKITLDEKRKIFCIEDTGIGMTKEELIENIGTIAKSGSKAFIQKLKDSGSSDTANIIGQFGVGFYSSFMVSENVKIYTKSFDPDSPGYCWESHGSGSYNIYEAEGVTRGTKIIMNLKDRDKEFSMRDTVERIIKKYSNFVQYPIYLNNSKVSTLDAIWLRKPQDITPDEHKRFYQYINRSGGEPLYTIQFTADVPLNIHSLFYIPSENSDMFGSESSAPDINVYSKKVLIKAKHREVLPEWLRFLKGAVDSEDLPLNISRESLQNSPLVRRINAILTRKVLQFFKEQLKEDREKYVKFYNNFHGFLKEGILRDYLYKDEIADLLIFQSTNSEKYISLKEYVEQMKSDQKEIYFVVAPSKQLAVGSPYYEAISNKGFDVLLLQDARDEAALTTIMSYDDKEIKSIESADIEIDSDGTALNEGQVEDLVRFFKSTVDNCQGLETTRKLSGTPAIIKNPDTSITRHMKRIASKGQPLDVTPQTIQVDPRNPLIISLHKMIGENPDKAEVVANQIFDHALISAGLIDDARYLLPKLREVLQLIVNEEKK</sequence>
<feature type="binding site" evidence="8">
    <location>
        <position position="429"/>
    </location>
    <ligand>
        <name>ATP</name>
        <dbReference type="ChEBI" id="CHEBI:30616"/>
    </ligand>
</feature>
<dbReference type="InterPro" id="IPR020575">
    <property type="entry name" value="Hsp90_N"/>
</dbReference>
<dbReference type="NCBIfam" id="NF003555">
    <property type="entry name" value="PRK05218.1"/>
    <property type="match status" value="1"/>
</dbReference>
<feature type="binding site" evidence="8">
    <location>
        <position position="198"/>
    </location>
    <ligand>
        <name>ATP</name>
        <dbReference type="ChEBI" id="CHEBI:30616"/>
    </ligand>
</feature>
<evidence type="ECO:0000313" key="9">
    <source>
        <dbReference type="EMBL" id="CAD9085639.1"/>
    </source>
</evidence>
<evidence type="ECO:0000256" key="3">
    <source>
        <dbReference type="ARBA" id="ARBA00022490"/>
    </source>
</evidence>
<evidence type="ECO:0000256" key="2">
    <source>
        <dbReference type="ARBA" id="ARBA00008239"/>
    </source>
</evidence>